<feature type="transmembrane region" description="Helical" evidence="5">
    <location>
        <begin position="43"/>
        <end position="65"/>
    </location>
</feature>
<evidence type="ECO:0000313" key="7">
    <source>
        <dbReference type="EMBL" id="GII21649.1"/>
    </source>
</evidence>
<accession>A0A8J3WZU2</accession>
<comment type="subcellular location">
    <subcellularLocation>
        <location evidence="1">Membrane</location>
        <topology evidence="1">Multi-pass membrane protein</topology>
    </subcellularLocation>
</comment>
<keyword evidence="3 5" id="KW-1133">Transmembrane helix</keyword>
<keyword evidence="2 5" id="KW-0812">Transmembrane</keyword>
<dbReference type="AlphaFoldDB" id="A0A8J3WZU2"/>
<keyword evidence="8" id="KW-1185">Reference proteome</keyword>
<evidence type="ECO:0000256" key="2">
    <source>
        <dbReference type="ARBA" id="ARBA00022692"/>
    </source>
</evidence>
<dbReference type="Proteomes" id="UP000599074">
    <property type="component" value="Unassembled WGS sequence"/>
</dbReference>
<name>A0A8J3WZU2_9ACTN</name>
<organism evidence="7 8">
    <name type="scientific">Planosporangium mesophilum</name>
    <dbReference type="NCBI Taxonomy" id="689768"/>
    <lineage>
        <taxon>Bacteria</taxon>
        <taxon>Bacillati</taxon>
        <taxon>Actinomycetota</taxon>
        <taxon>Actinomycetes</taxon>
        <taxon>Micromonosporales</taxon>
        <taxon>Micromonosporaceae</taxon>
        <taxon>Planosporangium</taxon>
    </lineage>
</organism>
<feature type="domain" description="Methylamine utilisation protein MauE" evidence="6">
    <location>
        <begin position="2"/>
        <end position="117"/>
    </location>
</feature>
<evidence type="ECO:0000256" key="1">
    <source>
        <dbReference type="ARBA" id="ARBA00004141"/>
    </source>
</evidence>
<evidence type="ECO:0000256" key="4">
    <source>
        <dbReference type="ARBA" id="ARBA00023136"/>
    </source>
</evidence>
<dbReference type="Pfam" id="PF07291">
    <property type="entry name" value="MauE"/>
    <property type="match status" value="1"/>
</dbReference>
<dbReference type="InterPro" id="IPR009908">
    <property type="entry name" value="Methylamine_util_MauE"/>
</dbReference>
<proteinExistence type="predicted"/>
<dbReference type="UniPathway" id="UPA00895"/>
<protein>
    <recommendedName>
        <fullName evidence="6">Methylamine utilisation protein MauE domain-containing protein</fullName>
    </recommendedName>
</protein>
<sequence>MTVLTGVLSAALAALLVWAAAEKLRARREFSATLTAIRLPSWLSAAGVYLVPIAELVVAAGLIVVPGQAWPRIGVFVLGLVFAAAGVLALRTGESVRCSCLGVTHDGRLGARQILLLPAWIVAAGWLQQWPGQWEWRTGLQYLAALVVAVAAVRGVQVARLAQAAAGYRAATTEATVELASIVDVRGTR</sequence>
<feature type="transmembrane region" description="Helical" evidence="5">
    <location>
        <begin position="72"/>
        <end position="90"/>
    </location>
</feature>
<keyword evidence="4 5" id="KW-0472">Membrane</keyword>
<evidence type="ECO:0000313" key="8">
    <source>
        <dbReference type="Proteomes" id="UP000599074"/>
    </source>
</evidence>
<gene>
    <name evidence="7" type="ORF">Pme01_12460</name>
</gene>
<dbReference type="GO" id="GO:0030416">
    <property type="term" value="P:methylamine metabolic process"/>
    <property type="evidence" value="ECO:0007669"/>
    <property type="project" value="InterPro"/>
</dbReference>
<reference evidence="7" key="1">
    <citation type="submission" date="2021-01" db="EMBL/GenBank/DDBJ databases">
        <title>Whole genome shotgun sequence of Planosporangium mesophilum NBRC 109066.</title>
        <authorList>
            <person name="Komaki H."/>
            <person name="Tamura T."/>
        </authorList>
    </citation>
    <scope>NUCLEOTIDE SEQUENCE</scope>
    <source>
        <strain evidence="7">NBRC 109066</strain>
    </source>
</reference>
<dbReference type="EMBL" id="BOON01000010">
    <property type="protein sequence ID" value="GII21649.1"/>
    <property type="molecule type" value="Genomic_DNA"/>
</dbReference>
<comment type="caution">
    <text evidence="7">The sequence shown here is derived from an EMBL/GenBank/DDBJ whole genome shotgun (WGS) entry which is preliminary data.</text>
</comment>
<evidence type="ECO:0000259" key="6">
    <source>
        <dbReference type="Pfam" id="PF07291"/>
    </source>
</evidence>
<dbReference type="GO" id="GO:0016020">
    <property type="term" value="C:membrane"/>
    <property type="evidence" value="ECO:0007669"/>
    <property type="project" value="UniProtKB-SubCell"/>
</dbReference>
<evidence type="ECO:0000256" key="3">
    <source>
        <dbReference type="ARBA" id="ARBA00022989"/>
    </source>
</evidence>
<evidence type="ECO:0000256" key="5">
    <source>
        <dbReference type="SAM" id="Phobius"/>
    </source>
</evidence>
<dbReference type="RefSeq" id="WP_168114733.1">
    <property type="nucleotide sequence ID" value="NZ_BOON01000010.1"/>
</dbReference>